<dbReference type="PROSITE" id="PS00936">
    <property type="entry name" value="RIBOSOMAL_L35"/>
    <property type="match status" value="1"/>
</dbReference>
<dbReference type="GO" id="GO:0015934">
    <property type="term" value="C:large ribosomal subunit"/>
    <property type="evidence" value="ECO:0007669"/>
    <property type="project" value="TreeGrafter"/>
</dbReference>
<comment type="caution">
    <text evidence="6">The sequence shown here is derived from an EMBL/GenBank/DDBJ whole genome shotgun (WGS) entry which is preliminary data.</text>
</comment>
<keyword evidence="2 4" id="KW-0689">Ribosomal protein</keyword>
<dbReference type="Pfam" id="PF01632">
    <property type="entry name" value="Ribosomal_L35p"/>
    <property type="match status" value="1"/>
</dbReference>
<dbReference type="Gene3D" id="4.10.410.60">
    <property type="match status" value="1"/>
</dbReference>
<feature type="region of interest" description="Disordered" evidence="5">
    <location>
        <begin position="1"/>
        <end position="21"/>
    </location>
</feature>
<dbReference type="Proteomes" id="UP000717515">
    <property type="component" value="Unassembled WGS sequence"/>
</dbReference>
<dbReference type="GO" id="GO:0003735">
    <property type="term" value="F:structural constituent of ribosome"/>
    <property type="evidence" value="ECO:0007669"/>
    <property type="project" value="InterPro"/>
</dbReference>
<organism evidence="6 7">
    <name type="scientific">Mortierella alpina</name>
    <name type="common">Oleaginous fungus</name>
    <name type="synonym">Mortierella renispora</name>
    <dbReference type="NCBI Taxonomy" id="64518"/>
    <lineage>
        <taxon>Eukaryota</taxon>
        <taxon>Fungi</taxon>
        <taxon>Fungi incertae sedis</taxon>
        <taxon>Mucoromycota</taxon>
        <taxon>Mortierellomycotina</taxon>
        <taxon>Mortierellomycetes</taxon>
        <taxon>Mortierellales</taxon>
        <taxon>Mortierellaceae</taxon>
        <taxon>Mortierella</taxon>
    </lineage>
</organism>
<proteinExistence type="inferred from homology"/>
<protein>
    <recommendedName>
        <fullName evidence="4">50S ribosomal protein L35</fullName>
    </recommendedName>
</protein>
<evidence type="ECO:0000256" key="4">
    <source>
        <dbReference type="RuleBase" id="RU000568"/>
    </source>
</evidence>
<dbReference type="PANTHER" id="PTHR33343:SF1">
    <property type="entry name" value="LARGE RIBOSOMAL SUBUNIT PROTEIN BL35M"/>
    <property type="match status" value="1"/>
</dbReference>
<dbReference type="InterPro" id="IPR021137">
    <property type="entry name" value="Ribosomal_bL35-like"/>
</dbReference>
<evidence type="ECO:0000313" key="6">
    <source>
        <dbReference type="EMBL" id="KAG9322090.1"/>
    </source>
</evidence>
<dbReference type="PRINTS" id="PR00064">
    <property type="entry name" value="RIBOSOMALL35"/>
</dbReference>
<evidence type="ECO:0000256" key="1">
    <source>
        <dbReference type="ARBA" id="ARBA00006598"/>
    </source>
</evidence>
<dbReference type="EMBL" id="JAIFTL010000166">
    <property type="protein sequence ID" value="KAG9322090.1"/>
    <property type="molecule type" value="Genomic_DNA"/>
</dbReference>
<dbReference type="InterPro" id="IPR037229">
    <property type="entry name" value="Ribosomal_bL35_sf"/>
</dbReference>
<dbReference type="GO" id="GO:0006412">
    <property type="term" value="P:translation"/>
    <property type="evidence" value="ECO:0007669"/>
    <property type="project" value="InterPro"/>
</dbReference>
<evidence type="ECO:0000256" key="2">
    <source>
        <dbReference type="ARBA" id="ARBA00022980"/>
    </source>
</evidence>
<evidence type="ECO:0000313" key="7">
    <source>
        <dbReference type="Proteomes" id="UP000717515"/>
    </source>
</evidence>
<dbReference type="AlphaFoldDB" id="A0A9P8D0W3"/>
<dbReference type="InterPro" id="IPR018265">
    <property type="entry name" value="Ribosomal_bL35_CS"/>
</dbReference>
<accession>A0A9P8D0W3</accession>
<evidence type="ECO:0000256" key="5">
    <source>
        <dbReference type="SAM" id="MobiDB-lite"/>
    </source>
</evidence>
<reference evidence="6" key="1">
    <citation type="submission" date="2021-07" db="EMBL/GenBank/DDBJ databases">
        <title>Draft genome of Mortierella alpina, strain LL118, isolated from an aspen leaf litter sample.</title>
        <authorList>
            <person name="Yang S."/>
            <person name="Vinatzer B.A."/>
        </authorList>
    </citation>
    <scope>NUCLEOTIDE SEQUENCE</scope>
    <source>
        <strain evidence="6">LL118</strain>
    </source>
</reference>
<gene>
    <name evidence="6" type="ORF">KVV02_005574</name>
</gene>
<dbReference type="InterPro" id="IPR001706">
    <property type="entry name" value="Ribosomal_bL35"/>
</dbReference>
<evidence type="ECO:0000256" key="3">
    <source>
        <dbReference type="ARBA" id="ARBA00023274"/>
    </source>
</evidence>
<name>A0A9P8D0W3_MORAP</name>
<sequence>MDMPLDGGIGAPGGVHCRQHTSTGTEANLENSILSSHPSVSLLTSAASAMASFIRSTLALAWSPLKNTAFASASRMTTPAAPSTSTSILCNAVRHMSYKLKTNSSAKKRFVALPSGKFKHWRAGKRHINTGMDRGRLNKAGIASYATPRQSKHLRRLMPYA</sequence>
<dbReference type="SUPFAM" id="SSF143034">
    <property type="entry name" value="L35p-like"/>
    <property type="match status" value="1"/>
</dbReference>
<keyword evidence="3 4" id="KW-0687">Ribonucleoprotein</keyword>
<dbReference type="PANTHER" id="PTHR33343">
    <property type="entry name" value="54S RIBOSOMAL PROTEIN BL35M"/>
    <property type="match status" value="1"/>
</dbReference>
<comment type="similarity">
    <text evidence="1 4">Belongs to the bacterial ribosomal protein bL35 family.</text>
</comment>